<proteinExistence type="predicted"/>
<accession>D2Z767</accession>
<protein>
    <submittedName>
        <fullName evidence="1">Uncharacterized protein</fullName>
    </submittedName>
</protein>
<gene>
    <name evidence="1" type="ORF">Dpep_1288</name>
</gene>
<dbReference type="STRING" id="469381.Dpep_1288"/>
<dbReference type="AlphaFoldDB" id="D2Z767"/>
<keyword evidence="2" id="KW-1185">Reference proteome</keyword>
<dbReference type="EMBL" id="ABTR02000001">
    <property type="protein sequence ID" value="EFC91314.1"/>
    <property type="molecule type" value="Genomic_DNA"/>
</dbReference>
<name>D2Z767_9BACT</name>
<organism evidence="1 2">
    <name type="scientific">Dethiosulfovibrio peptidovorans DSM 11002</name>
    <dbReference type="NCBI Taxonomy" id="469381"/>
    <lineage>
        <taxon>Bacteria</taxon>
        <taxon>Thermotogati</taxon>
        <taxon>Synergistota</taxon>
        <taxon>Synergistia</taxon>
        <taxon>Synergistales</taxon>
        <taxon>Dethiosulfovibrionaceae</taxon>
        <taxon>Dethiosulfovibrio</taxon>
    </lineage>
</organism>
<reference evidence="1 2" key="1">
    <citation type="journal article" date="2010" name="Stand. Genomic Sci.">
        <title>Permanent draft genome sequence of Dethiosulfovibrio peptidovorans type strain (SEBR 4207).</title>
        <authorList>
            <person name="Labutti K."/>
            <person name="Mayilraj S."/>
            <person name="Clum A."/>
            <person name="Lucas S."/>
            <person name="Glavina Del Rio T."/>
            <person name="Nolan M."/>
            <person name="Tice H."/>
            <person name="Cheng J.F."/>
            <person name="Pitluck S."/>
            <person name="Liolios K."/>
            <person name="Ivanova N."/>
            <person name="Mavromatis K."/>
            <person name="Mikhailova N."/>
            <person name="Pati A."/>
            <person name="Goodwin L."/>
            <person name="Chen A."/>
            <person name="Palaniappan K."/>
            <person name="Land M."/>
            <person name="Hauser L."/>
            <person name="Chang Y.J."/>
            <person name="Jeffries C.D."/>
            <person name="Rohde M."/>
            <person name="Spring S."/>
            <person name="Goker M."/>
            <person name="Woyke T."/>
            <person name="Bristow J."/>
            <person name="Eisen J.A."/>
            <person name="Markowitz V."/>
            <person name="Hugenholtz P."/>
            <person name="Kyrpides N.C."/>
            <person name="Klenk H.P."/>
            <person name="Lapidus A."/>
        </authorList>
    </citation>
    <scope>NUCLEOTIDE SEQUENCE [LARGE SCALE GENOMIC DNA]</scope>
    <source>
        <strain evidence="1 2">DSM 11002</strain>
    </source>
</reference>
<dbReference type="RefSeq" id="WP_005660649.1">
    <property type="nucleotide sequence ID" value="NZ_ABTR02000001.1"/>
</dbReference>
<evidence type="ECO:0000313" key="2">
    <source>
        <dbReference type="Proteomes" id="UP000006427"/>
    </source>
</evidence>
<comment type="caution">
    <text evidence="1">The sequence shown here is derived from an EMBL/GenBank/DDBJ whole genome shotgun (WGS) entry which is preliminary data.</text>
</comment>
<sequence>MVQEVVLSALVERWKKEEGIRTLCSDYGKDIGAYKKYQESSEREARVKARKLWNSMSDRYWQIFREILIAMIKTLPVSLSFSSKERLFLDCGFLSPGVTPFNEDLPSWLDQEIPDDMFRYFSFTDLWIEKYALLYNRDKRSGVGRFGDKFQRYQAQLSGALKRAAFSLRAMLPQIPECPKEKADELVDRLEKNLEPFLERHMRTRYFRELEKKEYNEVVDGANSFFYARKEIESILTRAVRSVEGFEDSQRRKLKGLLDDVVFLGSVTIHIRNEMDRWDKAVERGSAKFGTESDGDRLVQMEEALKVKREIAAQMAGMARTDTSPLCQQSHQPPLTFEAVSEILNRLVPLDNDMLRVPRVRMYGIPRVVIVPGQGYGTYDWTDNTFMLPLFPSYSAERAVAYSLATFRWDADEDREFKNTYELLKENRGKSIKGLASSFSNDYYLWLTKERFGFRVLPREVRDWFKTKFDSEGVR</sequence>
<dbReference type="Proteomes" id="UP000006427">
    <property type="component" value="Unassembled WGS sequence"/>
</dbReference>
<evidence type="ECO:0000313" key="1">
    <source>
        <dbReference type="EMBL" id="EFC91314.1"/>
    </source>
</evidence>
<dbReference type="eggNOG" id="ENOG502Z817">
    <property type="taxonomic scope" value="Bacteria"/>
</dbReference>
<dbReference type="OrthoDB" id="3627at2"/>
<dbReference type="PaxDb" id="469381-Dpep_1288"/>